<evidence type="ECO:0000256" key="5">
    <source>
        <dbReference type="PIRSR" id="PIRSR641708-2"/>
    </source>
</evidence>
<dbReference type="EMBL" id="KL198046">
    <property type="protein sequence ID" value="KDQ13058.1"/>
    <property type="molecule type" value="Genomic_DNA"/>
</dbReference>
<dbReference type="Pfam" id="PF01416">
    <property type="entry name" value="PseudoU_synth_1"/>
    <property type="match status" value="1"/>
</dbReference>
<dbReference type="Gene3D" id="3.30.70.580">
    <property type="entry name" value="Pseudouridine synthase I, catalytic domain, N-terminal subdomain"/>
    <property type="match status" value="1"/>
</dbReference>
<feature type="domain" description="Pseudouridine synthase I TruA alpha/beta" evidence="7">
    <location>
        <begin position="179"/>
        <end position="282"/>
    </location>
</feature>
<gene>
    <name evidence="8" type="ORF">BOTBODRAFT_160988</name>
</gene>
<dbReference type="Gene3D" id="3.30.70.660">
    <property type="entry name" value="Pseudouridine synthase I, catalytic domain, C-terminal subdomain"/>
    <property type="match status" value="1"/>
</dbReference>
<dbReference type="FunCoup" id="A0A067MBA5">
    <property type="interactions" value="716"/>
</dbReference>
<dbReference type="InterPro" id="IPR020094">
    <property type="entry name" value="TruA/RsuA/RluB/E/F_N"/>
</dbReference>
<dbReference type="PANTHER" id="PTHR11142">
    <property type="entry name" value="PSEUDOURIDYLATE SYNTHASE"/>
    <property type="match status" value="1"/>
</dbReference>
<dbReference type="SUPFAM" id="SSF55120">
    <property type="entry name" value="Pseudouridine synthase"/>
    <property type="match status" value="1"/>
</dbReference>
<evidence type="ECO:0000313" key="8">
    <source>
        <dbReference type="EMBL" id="KDQ13058.1"/>
    </source>
</evidence>
<dbReference type="GO" id="GO:1990481">
    <property type="term" value="P:mRNA pseudouridine synthesis"/>
    <property type="evidence" value="ECO:0007669"/>
    <property type="project" value="TreeGrafter"/>
</dbReference>
<organism evidence="8 9">
    <name type="scientific">Botryobasidium botryosum (strain FD-172 SS1)</name>
    <dbReference type="NCBI Taxonomy" id="930990"/>
    <lineage>
        <taxon>Eukaryota</taxon>
        <taxon>Fungi</taxon>
        <taxon>Dikarya</taxon>
        <taxon>Basidiomycota</taxon>
        <taxon>Agaricomycotina</taxon>
        <taxon>Agaricomycetes</taxon>
        <taxon>Cantharellales</taxon>
        <taxon>Botryobasidiaceae</taxon>
        <taxon>Botryobasidium</taxon>
    </lineage>
</organism>
<dbReference type="GO" id="GO:0031119">
    <property type="term" value="P:tRNA pseudouridine synthesis"/>
    <property type="evidence" value="ECO:0007669"/>
    <property type="project" value="InterPro"/>
</dbReference>
<evidence type="ECO:0000259" key="7">
    <source>
        <dbReference type="Pfam" id="PF01416"/>
    </source>
</evidence>
<dbReference type="InterPro" id="IPR001406">
    <property type="entry name" value="PsdUridine_synth_TruA"/>
</dbReference>
<proteinExistence type="inferred from homology"/>
<name>A0A067MBA5_BOTB1</name>
<feature type="compositionally biased region" description="Basic and acidic residues" evidence="6">
    <location>
        <begin position="372"/>
        <end position="388"/>
    </location>
</feature>
<evidence type="ECO:0000256" key="6">
    <source>
        <dbReference type="SAM" id="MobiDB-lite"/>
    </source>
</evidence>
<sequence length="413" mass="46384">MQMQPNGRTIEGLLFEALVKAGAVSEDNADDPTKLGLQRAARTDAGVHAAGNLVSLKLITAIPGVDDFVGHVNSFLTPEIRMWGFVRARNSFNACDSRVYEYLFPTYVLIPPKPGTAMYEALKRANQAAYNTEASSTSQADVHPFWNDAITGSSSEEEMARKRSWRVPAEEVEKLRSYVQKYEGTHNFHNYTVGKEFSDLSTKRYMMKIEIRDPAVYGDTEWISVRIHGQSFMLHQRKMISLVILSCRSNAPSQLIPETYGPKQIQIPKAPSLGLLLEQPQFGSYNLKVKETNDRIKDGDPDAENHRHSPIDYEIYREMIDAFKVKHIYERMRLEEAENDVFDTWLRSVDSYSGDDFGYLNPRGVIPPSAVVKRDTKRNSGKKGDGKRVAGVGTADSDDEVDISMLASADMEG</sequence>
<evidence type="ECO:0000256" key="4">
    <source>
        <dbReference type="PIRSR" id="PIRSR641708-1"/>
    </source>
</evidence>
<dbReference type="InterPro" id="IPR020097">
    <property type="entry name" value="PsdUridine_synth_TruA_a/b_dom"/>
</dbReference>
<evidence type="ECO:0000256" key="3">
    <source>
        <dbReference type="ARBA" id="ARBA00023235"/>
    </source>
</evidence>
<dbReference type="GO" id="GO:0003723">
    <property type="term" value="F:RNA binding"/>
    <property type="evidence" value="ECO:0007669"/>
    <property type="project" value="InterPro"/>
</dbReference>
<evidence type="ECO:0000313" key="9">
    <source>
        <dbReference type="Proteomes" id="UP000027195"/>
    </source>
</evidence>
<dbReference type="PANTHER" id="PTHR11142:SF4">
    <property type="entry name" value="PSEUDOURIDYLATE SYNTHASE 1 HOMOLOG"/>
    <property type="match status" value="1"/>
</dbReference>
<dbReference type="AlphaFoldDB" id="A0A067MBA5"/>
<dbReference type="HOGENOM" id="CLU_021971_0_0_1"/>
<feature type="binding site" evidence="5">
    <location>
        <position position="100"/>
    </location>
    <ligand>
        <name>substrate</name>
    </ligand>
</feature>
<reference evidence="9" key="1">
    <citation type="journal article" date="2014" name="Proc. Natl. Acad. Sci. U.S.A.">
        <title>Extensive sampling of basidiomycete genomes demonstrates inadequacy of the white-rot/brown-rot paradigm for wood decay fungi.</title>
        <authorList>
            <person name="Riley R."/>
            <person name="Salamov A.A."/>
            <person name="Brown D.W."/>
            <person name="Nagy L.G."/>
            <person name="Floudas D."/>
            <person name="Held B.W."/>
            <person name="Levasseur A."/>
            <person name="Lombard V."/>
            <person name="Morin E."/>
            <person name="Otillar R."/>
            <person name="Lindquist E.A."/>
            <person name="Sun H."/>
            <person name="LaButti K.M."/>
            <person name="Schmutz J."/>
            <person name="Jabbour D."/>
            <person name="Luo H."/>
            <person name="Baker S.E."/>
            <person name="Pisabarro A.G."/>
            <person name="Walton J.D."/>
            <person name="Blanchette R.A."/>
            <person name="Henrissat B."/>
            <person name="Martin F."/>
            <person name="Cullen D."/>
            <person name="Hibbett D.S."/>
            <person name="Grigoriev I.V."/>
        </authorList>
    </citation>
    <scope>NUCLEOTIDE SEQUENCE [LARGE SCALE GENOMIC DNA]</scope>
    <source>
        <strain evidence="9">FD-172 SS1</strain>
    </source>
</reference>
<dbReference type="InParanoid" id="A0A067MBA5"/>
<dbReference type="InterPro" id="IPR041708">
    <property type="entry name" value="PUS1/PUS2-like"/>
</dbReference>
<dbReference type="InterPro" id="IPR020103">
    <property type="entry name" value="PsdUridine_synth_cat_dom_sf"/>
</dbReference>
<evidence type="ECO:0000256" key="1">
    <source>
        <dbReference type="ARBA" id="ARBA00009375"/>
    </source>
</evidence>
<dbReference type="GO" id="GO:0009982">
    <property type="term" value="F:pseudouridine synthase activity"/>
    <property type="evidence" value="ECO:0007669"/>
    <property type="project" value="InterPro"/>
</dbReference>
<dbReference type="STRING" id="930990.A0A067MBA5"/>
<feature type="region of interest" description="Disordered" evidence="6">
    <location>
        <begin position="372"/>
        <end position="396"/>
    </location>
</feature>
<dbReference type="Proteomes" id="UP000027195">
    <property type="component" value="Unassembled WGS sequence"/>
</dbReference>
<dbReference type="CDD" id="cd02568">
    <property type="entry name" value="PseudoU_synth_PUS1_PUS2"/>
    <property type="match status" value="1"/>
</dbReference>
<dbReference type="InterPro" id="IPR020095">
    <property type="entry name" value="PsdUridine_synth_TruA_C"/>
</dbReference>
<dbReference type="OrthoDB" id="10256309at2759"/>
<keyword evidence="2" id="KW-0819">tRNA processing</keyword>
<keyword evidence="9" id="KW-1185">Reference proteome</keyword>
<evidence type="ECO:0000256" key="2">
    <source>
        <dbReference type="ARBA" id="ARBA00022694"/>
    </source>
</evidence>
<dbReference type="GO" id="GO:0005634">
    <property type="term" value="C:nucleus"/>
    <property type="evidence" value="ECO:0007669"/>
    <property type="project" value="TreeGrafter"/>
</dbReference>
<protein>
    <recommendedName>
        <fullName evidence="7">Pseudouridine synthase I TruA alpha/beta domain-containing protein</fullName>
    </recommendedName>
</protein>
<keyword evidence="3" id="KW-0413">Isomerase</keyword>
<comment type="similarity">
    <text evidence="1">Belongs to the tRNA pseudouridine synthase TruA family.</text>
</comment>
<accession>A0A067MBA5</accession>
<feature type="active site" description="Nucleophile" evidence="4">
    <location>
        <position position="44"/>
    </location>
</feature>